<dbReference type="InterPro" id="IPR020904">
    <property type="entry name" value="Sc_DH/Rdtase_CS"/>
</dbReference>
<dbReference type="RefSeq" id="WP_344037749.1">
    <property type="nucleotide sequence ID" value="NZ_BAAAKE010000008.1"/>
</dbReference>
<dbReference type="PANTHER" id="PTHR43391">
    <property type="entry name" value="RETINOL DEHYDROGENASE-RELATED"/>
    <property type="match status" value="1"/>
</dbReference>
<accession>A0ABV9Y9K4</accession>
<evidence type="ECO:0000256" key="2">
    <source>
        <dbReference type="ARBA" id="ARBA00022857"/>
    </source>
</evidence>
<reference evidence="6" key="1">
    <citation type="journal article" date="2019" name="Int. J. Syst. Evol. Microbiol.">
        <title>The Global Catalogue of Microorganisms (GCM) 10K type strain sequencing project: providing services to taxonomists for standard genome sequencing and annotation.</title>
        <authorList>
            <consortium name="The Broad Institute Genomics Platform"/>
            <consortium name="The Broad Institute Genome Sequencing Center for Infectious Disease"/>
            <person name="Wu L."/>
            <person name="Ma J."/>
        </authorList>
    </citation>
    <scope>NUCLEOTIDE SEQUENCE [LARGE SCALE GENOMIC DNA]</scope>
    <source>
        <strain evidence="6">KCTC 12848</strain>
    </source>
</reference>
<sequence>MSTTGKAVLVTGANRGIGKALVEEALKRGAKRVYAGTRTPLVHPDERVTPVTLDVTDARHVRAAVDQVDSLDVLINNAGVFAVDDLGDPVLLDRVLAVNFHGVHNVTRAFLPKLIASGGAVATNTSVNAIAPFPLLASYAISKAAALALTQSLRSILASRGVSVHAIFSGPVDTDMGAEFDAVFTRRGGAGTGAGVKFDVAEKASPESVAHHIFEGIEKGVEDIFPDPASQNLANDWHNGSTKALERHLAAMYADFTR</sequence>
<evidence type="ECO:0000256" key="1">
    <source>
        <dbReference type="ARBA" id="ARBA00006484"/>
    </source>
</evidence>
<evidence type="ECO:0000313" key="6">
    <source>
        <dbReference type="Proteomes" id="UP001595833"/>
    </source>
</evidence>
<gene>
    <name evidence="5" type="ORF">ACFPFM_31630</name>
</gene>
<evidence type="ECO:0000256" key="4">
    <source>
        <dbReference type="RuleBase" id="RU000363"/>
    </source>
</evidence>
<dbReference type="PRINTS" id="PR00081">
    <property type="entry name" value="GDHRDH"/>
</dbReference>
<dbReference type="Proteomes" id="UP001595833">
    <property type="component" value="Unassembled WGS sequence"/>
</dbReference>
<name>A0ABV9Y9K4_9PSEU</name>
<evidence type="ECO:0000313" key="5">
    <source>
        <dbReference type="EMBL" id="MFC5058287.1"/>
    </source>
</evidence>
<dbReference type="PANTHER" id="PTHR43391:SF14">
    <property type="entry name" value="DEHYDROGENASE_REDUCTASE SDR FAMILY PROTEIN 7-LIKE"/>
    <property type="match status" value="1"/>
</dbReference>
<dbReference type="SUPFAM" id="SSF51735">
    <property type="entry name" value="NAD(P)-binding Rossmann-fold domains"/>
    <property type="match status" value="1"/>
</dbReference>
<comment type="similarity">
    <text evidence="1 4">Belongs to the short-chain dehydrogenases/reductases (SDR) family.</text>
</comment>
<dbReference type="Gene3D" id="3.40.50.720">
    <property type="entry name" value="NAD(P)-binding Rossmann-like Domain"/>
    <property type="match status" value="1"/>
</dbReference>
<comment type="caution">
    <text evidence="5">The sequence shown here is derived from an EMBL/GenBank/DDBJ whole genome shotgun (WGS) entry which is preliminary data.</text>
</comment>
<dbReference type="PRINTS" id="PR00080">
    <property type="entry name" value="SDRFAMILY"/>
</dbReference>
<proteinExistence type="inferred from homology"/>
<keyword evidence="6" id="KW-1185">Reference proteome</keyword>
<evidence type="ECO:0000256" key="3">
    <source>
        <dbReference type="ARBA" id="ARBA00023002"/>
    </source>
</evidence>
<organism evidence="5 6">
    <name type="scientific">Saccharothrix xinjiangensis</name>
    <dbReference type="NCBI Taxonomy" id="204798"/>
    <lineage>
        <taxon>Bacteria</taxon>
        <taxon>Bacillati</taxon>
        <taxon>Actinomycetota</taxon>
        <taxon>Actinomycetes</taxon>
        <taxon>Pseudonocardiales</taxon>
        <taxon>Pseudonocardiaceae</taxon>
        <taxon>Saccharothrix</taxon>
    </lineage>
</organism>
<keyword evidence="2" id="KW-0521">NADP</keyword>
<keyword evidence="3" id="KW-0560">Oxidoreductase</keyword>
<protein>
    <submittedName>
        <fullName evidence="5">SDR family NAD(P)-dependent oxidoreductase</fullName>
    </submittedName>
</protein>
<dbReference type="Pfam" id="PF00106">
    <property type="entry name" value="adh_short"/>
    <property type="match status" value="1"/>
</dbReference>
<dbReference type="PROSITE" id="PS00061">
    <property type="entry name" value="ADH_SHORT"/>
    <property type="match status" value="1"/>
</dbReference>
<dbReference type="InterPro" id="IPR002347">
    <property type="entry name" value="SDR_fam"/>
</dbReference>
<dbReference type="InterPro" id="IPR036291">
    <property type="entry name" value="NAD(P)-bd_dom_sf"/>
</dbReference>
<dbReference type="EMBL" id="JBHSJB010000031">
    <property type="protein sequence ID" value="MFC5058287.1"/>
    <property type="molecule type" value="Genomic_DNA"/>
</dbReference>